<protein>
    <recommendedName>
        <fullName evidence="4">DUF3486 family protein</fullName>
    </recommendedName>
</protein>
<keyword evidence="3" id="KW-1185">Reference proteome</keyword>
<feature type="compositionally biased region" description="Basic and acidic residues" evidence="1">
    <location>
        <begin position="7"/>
        <end position="18"/>
    </location>
</feature>
<accession>A0A7W5ZRX0</accession>
<gene>
    <name evidence="2" type="ORF">GGQ88_000131</name>
</gene>
<sequence>MGQPESAAERESRREGRGRLSSIEMLPEECDEDIAWANAELREKKMPQTEILRQFNGRLADRGLKGISKGAFSRWSVRVAIEVRKLDASRKLMNEVLAQLQPGERSDSMIAATELLKYRILEQVMSEDEPDPKLLLNATLALQRLSSTAARESAVQRRDKLDQAADATRAAEQQKQAQAEADAAARVEKIAGEAGLNADRIAAIRKGVLGLAA</sequence>
<evidence type="ECO:0000256" key="1">
    <source>
        <dbReference type="SAM" id="MobiDB-lite"/>
    </source>
</evidence>
<dbReference type="AlphaFoldDB" id="A0A7W5ZRX0"/>
<reference evidence="2 3" key="1">
    <citation type="submission" date="2020-08" db="EMBL/GenBank/DDBJ databases">
        <title>Genomic Encyclopedia of Type Strains, Phase IV (KMG-IV): sequencing the most valuable type-strain genomes for metagenomic binning, comparative biology and taxonomic classification.</title>
        <authorList>
            <person name="Goeker M."/>
        </authorList>
    </citation>
    <scope>NUCLEOTIDE SEQUENCE [LARGE SCALE GENOMIC DNA]</scope>
    <source>
        <strain evidence="2 3">DSM 14552</strain>
    </source>
</reference>
<dbReference type="InterPro" id="IPR021874">
    <property type="entry name" value="Phage_Mu_Gp27"/>
</dbReference>
<dbReference type="Pfam" id="PF11985">
    <property type="entry name" value="Phage_Mu_Gp27"/>
    <property type="match status" value="1"/>
</dbReference>
<proteinExistence type="predicted"/>
<feature type="region of interest" description="Disordered" evidence="1">
    <location>
        <begin position="1"/>
        <end position="23"/>
    </location>
</feature>
<dbReference type="Proteomes" id="UP000562395">
    <property type="component" value="Unassembled WGS sequence"/>
</dbReference>
<organism evidence="2 3">
    <name type="scientific">Novosphingobium hassiacum</name>
    <dbReference type="NCBI Taxonomy" id="173676"/>
    <lineage>
        <taxon>Bacteria</taxon>
        <taxon>Pseudomonadati</taxon>
        <taxon>Pseudomonadota</taxon>
        <taxon>Alphaproteobacteria</taxon>
        <taxon>Sphingomonadales</taxon>
        <taxon>Sphingomonadaceae</taxon>
        <taxon>Novosphingobium</taxon>
    </lineage>
</organism>
<evidence type="ECO:0000313" key="2">
    <source>
        <dbReference type="EMBL" id="MBB3858891.1"/>
    </source>
</evidence>
<evidence type="ECO:0000313" key="3">
    <source>
        <dbReference type="Proteomes" id="UP000562395"/>
    </source>
</evidence>
<evidence type="ECO:0008006" key="4">
    <source>
        <dbReference type="Google" id="ProtNLM"/>
    </source>
</evidence>
<dbReference type="EMBL" id="JACICY010000001">
    <property type="protein sequence ID" value="MBB3858891.1"/>
    <property type="molecule type" value="Genomic_DNA"/>
</dbReference>
<name>A0A7W5ZRX0_9SPHN</name>
<comment type="caution">
    <text evidence="2">The sequence shown here is derived from an EMBL/GenBank/DDBJ whole genome shotgun (WGS) entry which is preliminary data.</text>
</comment>
<dbReference type="RefSeq" id="WP_183611098.1">
    <property type="nucleotide sequence ID" value="NZ_JACICY010000001.1"/>
</dbReference>